<keyword evidence="3" id="KW-1185">Reference proteome</keyword>
<sequence>MTWKRHDDQLHPSEIQKYSGINVPVLAPLETTLNAANTNVSELPPAPNSMEINESRDNRSNDTDLRLTERRYPLSN</sequence>
<accession>A0A9D4I894</accession>
<dbReference type="Proteomes" id="UP000828390">
    <property type="component" value="Unassembled WGS sequence"/>
</dbReference>
<reference evidence="2" key="2">
    <citation type="submission" date="2020-11" db="EMBL/GenBank/DDBJ databases">
        <authorList>
            <person name="McCartney M.A."/>
            <person name="Auch B."/>
            <person name="Kono T."/>
            <person name="Mallez S."/>
            <person name="Becker A."/>
            <person name="Gohl D.M."/>
            <person name="Silverstein K.A.T."/>
            <person name="Koren S."/>
            <person name="Bechman K.B."/>
            <person name="Herman A."/>
            <person name="Abrahante J.E."/>
            <person name="Garbe J."/>
        </authorList>
    </citation>
    <scope>NUCLEOTIDE SEQUENCE</scope>
    <source>
        <strain evidence="2">Duluth1</strain>
        <tissue evidence="2">Whole animal</tissue>
    </source>
</reference>
<gene>
    <name evidence="2" type="ORF">DPMN_184878</name>
</gene>
<evidence type="ECO:0000256" key="1">
    <source>
        <dbReference type="SAM" id="MobiDB-lite"/>
    </source>
</evidence>
<evidence type="ECO:0000313" key="3">
    <source>
        <dbReference type="Proteomes" id="UP000828390"/>
    </source>
</evidence>
<evidence type="ECO:0000313" key="2">
    <source>
        <dbReference type="EMBL" id="KAH3750357.1"/>
    </source>
</evidence>
<reference evidence="2" key="1">
    <citation type="journal article" date="2019" name="bioRxiv">
        <title>The Genome of the Zebra Mussel, Dreissena polymorpha: A Resource for Invasive Species Research.</title>
        <authorList>
            <person name="McCartney M.A."/>
            <person name="Auch B."/>
            <person name="Kono T."/>
            <person name="Mallez S."/>
            <person name="Zhang Y."/>
            <person name="Obille A."/>
            <person name="Becker A."/>
            <person name="Abrahante J.E."/>
            <person name="Garbe J."/>
            <person name="Badalamenti J.P."/>
            <person name="Herman A."/>
            <person name="Mangelson H."/>
            <person name="Liachko I."/>
            <person name="Sullivan S."/>
            <person name="Sone E.D."/>
            <person name="Koren S."/>
            <person name="Silverstein K.A.T."/>
            <person name="Beckman K.B."/>
            <person name="Gohl D.M."/>
        </authorList>
    </citation>
    <scope>NUCLEOTIDE SEQUENCE</scope>
    <source>
        <strain evidence="2">Duluth1</strain>
        <tissue evidence="2">Whole animal</tissue>
    </source>
</reference>
<organism evidence="2 3">
    <name type="scientific">Dreissena polymorpha</name>
    <name type="common">Zebra mussel</name>
    <name type="synonym">Mytilus polymorpha</name>
    <dbReference type="NCBI Taxonomy" id="45954"/>
    <lineage>
        <taxon>Eukaryota</taxon>
        <taxon>Metazoa</taxon>
        <taxon>Spiralia</taxon>
        <taxon>Lophotrochozoa</taxon>
        <taxon>Mollusca</taxon>
        <taxon>Bivalvia</taxon>
        <taxon>Autobranchia</taxon>
        <taxon>Heteroconchia</taxon>
        <taxon>Euheterodonta</taxon>
        <taxon>Imparidentia</taxon>
        <taxon>Neoheterodontei</taxon>
        <taxon>Myida</taxon>
        <taxon>Dreissenoidea</taxon>
        <taxon>Dreissenidae</taxon>
        <taxon>Dreissena</taxon>
    </lineage>
</organism>
<dbReference type="AlphaFoldDB" id="A0A9D4I894"/>
<dbReference type="EMBL" id="JAIWYP010000010">
    <property type="protein sequence ID" value="KAH3750357.1"/>
    <property type="molecule type" value="Genomic_DNA"/>
</dbReference>
<feature type="region of interest" description="Disordered" evidence="1">
    <location>
        <begin position="39"/>
        <end position="76"/>
    </location>
</feature>
<proteinExistence type="predicted"/>
<comment type="caution">
    <text evidence="2">The sequence shown here is derived from an EMBL/GenBank/DDBJ whole genome shotgun (WGS) entry which is preliminary data.</text>
</comment>
<feature type="compositionally biased region" description="Basic and acidic residues" evidence="1">
    <location>
        <begin position="53"/>
        <end position="76"/>
    </location>
</feature>
<protein>
    <submittedName>
        <fullName evidence="2">Uncharacterized protein</fullName>
    </submittedName>
</protein>
<name>A0A9D4I894_DREPO</name>